<proteinExistence type="predicted"/>
<dbReference type="GO" id="GO:0003723">
    <property type="term" value="F:RNA binding"/>
    <property type="evidence" value="ECO:0007669"/>
    <property type="project" value="UniProtKB-KW"/>
</dbReference>
<feature type="compositionally biased region" description="Basic and acidic residues" evidence="9">
    <location>
        <begin position="143"/>
        <end position="154"/>
    </location>
</feature>
<dbReference type="PROSITE" id="PS50199">
    <property type="entry name" value="ZF_RANBP2_2"/>
    <property type="match status" value="2"/>
</dbReference>
<keyword evidence="5" id="KW-0862">Zinc</keyword>
<evidence type="ECO:0000256" key="3">
    <source>
        <dbReference type="ARBA" id="ARBA00022737"/>
    </source>
</evidence>
<evidence type="ECO:0000256" key="2">
    <source>
        <dbReference type="ARBA" id="ARBA00022723"/>
    </source>
</evidence>
<keyword evidence="4 8" id="KW-0863">Zinc-finger</keyword>
<keyword evidence="7" id="KW-0539">Nucleus</keyword>
<evidence type="ECO:0000259" key="10">
    <source>
        <dbReference type="PROSITE" id="PS50199"/>
    </source>
</evidence>
<evidence type="ECO:0000256" key="9">
    <source>
        <dbReference type="SAM" id="MobiDB-lite"/>
    </source>
</evidence>
<comment type="caution">
    <text evidence="11">The sequence shown here is derived from an EMBL/GenBank/DDBJ whole genome shotgun (WGS) entry which is preliminary data.</text>
</comment>
<evidence type="ECO:0000256" key="1">
    <source>
        <dbReference type="ARBA" id="ARBA00004123"/>
    </source>
</evidence>
<feature type="region of interest" description="Disordered" evidence="9">
    <location>
        <begin position="192"/>
        <end position="219"/>
    </location>
</feature>
<dbReference type="Pfam" id="PF00641">
    <property type="entry name" value="Zn_ribbon_RanBP"/>
    <property type="match status" value="2"/>
</dbReference>
<gene>
    <name evidence="11" type="ORF">DGYR_LOCUS4622</name>
</gene>
<evidence type="ECO:0000256" key="7">
    <source>
        <dbReference type="ARBA" id="ARBA00023242"/>
    </source>
</evidence>
<evidence type="ECO:0000256" key="8">
    <source>
        <dbReference type="PROSITE-ProRule" id="PRU00322"/>
    </source>
</evidence>
<reference evidence="11 12" key="1">
    <citation type="submission" date="2020-08" db="EMBL/GenBank/DDBJ databases">
        <authorList>
            <person name="Hejnol A."/>
        </authorList>
    </citation>
    <scope>NUCLEOTIDE SEQUENCE [LARGE SCALE GENOMIC DNA]</scope>
</reference>
<dbReference type="SMART" id="SM00547">
    <property type="entry name" value="ZnF_RBZ"/>
    <property type="match status" value="2"/>
</dbReference>
<dbReference type="EMBL" id="CAJFCJ010000006">
    <property type="protein sequence ID" value="CAD5115938.1"/>
    <property type="molecule type" value="Genomic_DNA"/>
</dbReference>
<keyword evidence="6" id="KW-0694">RNA-binding</keyword>
<dbReference type="Gene3D" id="4.10.1060.10">
    <property type="entry name" value="Zinc finger, RanBP2-type"/>
    <property type="match status" value="2"/>
</dbReference>
<name>A0A7I8VJQ5_9ANNE</name>
<organism evidence="11 12">
    <name type="scientific">Dimorphilus gyrociliatus</name>
    <dbReference type="NCBI Taxonomy" id="2664684"/>
    <lineage>
        <taxon>Eukaryota</taxon>
        <taxon>Metazoa</taxon>
        <taxon>Spiralia</taxon>
        <taxon>Lophotrochozoa</taxon>
        <taxon>Annelida</taxon>
        <taxon>Polychaeta</taxon>
        <taxon>Polychaeta incertae sedis</taxon>
        <taxon>Dinophilidae</taxon>
        <taxon>Dimorphilus</taxon>
    </lineage>
</organism>
<dbReference type="Proteomes" id="UP000549394">
    <property type="component" value="Unassembled WGS sequence"/>
</dbReference>
<dbReference type="InterPro" id="IPR036443">
    <property type="entry name" value="Znf_RanBP2_sf"/>
</dbReference>
<evidence type="ECO:0000313" key="11">
    <source>
        <dbReference type="EMBL" id="CAD5115938.1"/>
    </source>
</evidence>
<feature type="domain" description="RanBP2-type" evidence="10">
    <location>
        <begin position="67"/>
        <end position="96"/>
    </location>
</feature>
<protein>
    <submittedName>
        <fullName evidence="11">DgyrCDS4868</fullName>
    </submittedName>
</protein>
<comment type="subcellular location">
    <subcellularLocation>
        <location evidence="1">Nucleus</location>
    </subcellularLocation>
</comment>
<evidence type="ECO:0000256" key="5">
    <source>
        <dbReference type="ARBA" id="ARBA00022833"/>
    </source>
</evidence>
<dbReference type="PANTHER" id="PTHR12999:SF17">
    <property type="entry name" value="ZINC FINGER RAN-BINDING DOMAIN-CONTAINING PROTEIN 2"/>
    <property type="match status" value="1"/>
</dbReference>
<dbReference type="PROSITE" id="PS01358">
    <property type="entry name" value="ZF_RANBP2_1"/>
    <property type="match status" value="2"/>
</dbReference>
<dbReference type="GO" id="GO:0005634">
    <property type="term" value="C:nucleus"/>
    <property type="evidence" value="ECO:0007669"/>
    <property type="project" value="UniProtKB-SubCell"/>
</dbReference>
<dbReference type="PANTHER" id="PTHR12999">
    <property type="entry name" value="ZINC FINGER RAN-BINDING DOMAIN-CONTAINING PROTEIN 2 ZRANB2-RELATED"/>
    <property type="match status" value="1"/>
</dbReference>
<evidence type="ECO:0000256" key="4">
    <source>
        <dbReference type="ARBA" id="ARBA00022771"/>
    </source>
</evidence>
<dbReference type="InterPro" id="IPR001876">
    <property type="entry name" value="Znf_RanBP2"/>
</dbReference>
<dbReference type="OrthoDB" id="1878647at2759"/>
<dbReference type="GO" id="GO:0001530">
    <property type="term" value="F:lipopolysaccharide binding"/>
    <property type="evidence" value="ECO:0007669"/>
    <property type="project" value="TreeGrafter"/>
</dbReference>
<keyword evidence="2" id="KW-0479">Metal-binding</keyword>
<feature type="region of interest" description="Disordered" evidence="9">
    <location>
        <begin position="140"/>
        <end position="164"/>
    </location>
</feature>
<keyword evidence="12" id="KW-1185">Reference proteome</keyword>
<dbReference type="FunFam" id="4.10.1060.10:FF:000004">
    <property type="entry name" value="Zinc finger Ran-binding domain-containing protein 2"/>
    <property type="match status" value="1"/>
</dbReference>
<dbReference type="AlphaFoldDB" id="A0A7I8VJQ5"/>
<dbReference type="SUPFAM" id="SSF90209">
    <property type="entry name" value="Ran binding protein zinc finger-like"/>
    <property type="match status" value="2"/>
</dbReference>
<feature type="domain" description="RanBP2-type" evidence="10">
    <location>
        <begin position="12"/>
        <end position="43"/>
    </location>
</feature>
<evidence type="ECO:0000313" key="12">
    <source>
        <dbReference type="Proteomes" id="UP000549394"/>
    </source>
</evidence>
<accession>A0A7I8VJQ5</accession>
<feature type="compositionally biased region" description="Basic and acidic residues" evidence="9">
    <location>
        <begin position="192"/>
        <end position="210"/>
    </location>
</feature>
<dbReference type="GO" id="GO:0008270">
    <property type="term" value="F:zinc ion binding"/>
    <property type="evidence" value="ECO:0007669"/>
    <property type="project" value="UniProtKB-KW"/>
</dbReference>
<sequence>MADYSSKKFQPNAGDWICGDKKCGNVNFSKREKCNRCGRSRMDGEVYQKGGMEIGKNIAEKSKGLFSADDWQCKTCGNINWARRNACNICNAPKHGKVEKRTGYGGGFMERDEVVEYKEYKDEDNEYDEFGRKKKEYRVSAVTKKDSGESGRADGDEDDDSGILEDHPIFHHRLRRHIGVDQDRGREIVKEVDEGDTHQADLDQDPDHVQGTDTEGGDRLQIGIQEGEGVDLMTGEEDQGDNITFVVVRYLKRISFF</sequence>
<keyword evidence="3" id="KW-0677">Repeat</keyword>
<evidence type="ECO:0000256" key="6">
    <source>
        <dbReference type="ARBA" id="ARBA00022884"/>
    </source>
</evidence>